<proteinExistence type="predicted"/>
<protein>
    <submittedName>
        <fullName evidence="2">Uncharacterized protein</fullName>
    </submittedName>
</protein>
<dbReference type="EMBL" id="JAZHXI010000003">
    <property type="protein sequence ID" value="KAL2073293.1"/>
    <property type="molecule type" value="Genomic_DNA"/>
</dbReference>
<gene>
    <name evidence="2" type="ORF">VTL71DRAFT_10617</name>
</gene>
<dbReference type="Proteomes" id="UP001595075">
    <property type="component" value="Unassembled WGS sequence"/>
</dbReference>
<reference evidence="2 3" key="1">
    <citation type="journal article" date="2024" name="Commun. Biol.">
        <title>Comparative genomic analysis of thermophilic fungi reveals convergent evolutionary adaptations and gene losses.</title>
        <authorList>
            <person name="Steindorff A.S."/>
            <person name="Aguilar-Pontes M.V."/>
            <person name="Robinson A.J."/>
            <person name="Andreopoulos B."/>
            <person name="LaButti K."/>
            <person name="Kuo A."/>
            <person name="Mondo S."/>
            <person name="Riley R."/>
            <person name="Otillar R."/>
            <person name="Haridas S."/>
            <person name="Lipzen A."/>
            <person name="Grimwood J."/>
            <person name="Schmutz J."/>
            <person name="Clum A."/>
            <person name="Reid I.D."/>
            <person name="Moisan M.C."/>
            <person name="Butler G."/>
            <person name="Nguyen T.T.M."/>
            <person name="Dewar K."/>
            <person name="Conant G."/>
            <person name="Drula E."/>
            <person name="Henrissat B."/>
            <person name="Hansel C."/>
            <person name="Singer S."/>
            <person name="Hutchinson M.I."/>
            <person name="de Vries R.P."/>
            <person name="Natvig D.O."/>
            <person name="Powell A.J."/>
            <person name="Tsang A."/>
            <person name="Grigoriev I.V."/>
        </authorList>
    </citation>
    <scope>NUCLEOTIDE SEQUENCE [LARGE SCALE GENOMIC DNA]</scope>
    <source>
        <strain evidence="2 3">CBS 494.80</strain>
    </source>
</reference>
<sequence length="417" mass="46976">MSVSQYSNAVDSITVEKLASPDDLHYHLVYDFPQLYKSSFPNLKHSMVGCIPNWEFHINDLGKANIRPTFDIKVDGSKPYGKNYLLPSPGLKEKHTLSRESFLVYGVVFALNQKDDEIAEKYFAQPQEHRHRVQCNAVLGRNGRNYELQVSVFVDLKNTCTGFNQNLLKSQEDINKWRRTIDIFRKAEVPETYLKYLKAEVRGRIPSRISPIHVDSEAYLSDIPDIPADEHAEKADHELIEQPLPPKAAFLRKKYYEKYGKLAPLCPTNRRQARVFDEYHDALLRSRADTEAEDTAHLNAAVSYSDWLASRADDGLDVYDAIREDHGQSPWKHPNTVRGPAENGVMKDVAGALTGAAPDFSRKHATSLSHKRKQPPPNLLIPGPDGATPAKKQKVQQPSADGGPQVPGKQQPENHLA</sequence>
<evidence type="ECO:0000313" key="2">
    <source>
        <dbReference type="EMBL" id="KAL2073293.1"/>
    </source>
</evidence>
<evidence type="ECO:0000256" key="1">
    <source>
        <dbReference type="SAM" id="MobiDB-lite"/>
    </source>
</evidence>
<keyword evidence="3" id="KW-1185">Reference proteome</keyword>
<accession>A0ABR4CTI5</accession>
<feature type="region of interest" description="Disordered" evidence="1">
    <location>
        <begin position="361"/>
        <end position="417"/>
    </location>
</feature>
<name>A0ABR4CTI5_9HELO</name>
<evidence type="ECO:0000313" key="3">
    <source>
        <dbReference type="Proteomes" id="UP001595075"/>
    </source>
</evidence>
<comment type="caution">
    <text evidence="2">The sequence shown here is derived from an EMBL/GenBank/DDBJ whole genome shotgun (WGS) entry which is preliminary data.</text>
</comment>
<feature type="compositionally biased region" description="Basic residues" evidence="1">
    <location>
        <begin position="363"/>
        <end position="374"/>
    </location>
</feature>
<organism evidence="2 3">
    <name type="scientific">Oculimacula yallundae</name>
    <dbReference type="NCBI Taxonomy" id="86028"/>
    <lineage>
        <taxon>Eukaryota</taxon>
        <taxon>Fungi</taxon>
        <taxon>Dikarya</taxon>
        <taxon>Ascomycota</taxon>
        <taxon>Pezizomycotina</taxon>
        <taxon>Leotiomycetes</taxon>
        <taxon>Helotiales</taxon>
        <taxon>Ploettnerulaceae</taxon>
        <taxon>Oculimacula</taxon>
    </lineage>
</organism>